<keyword evidence="6" id="KW-0963">Cytoplasm</keyword>
<dbReference type="GO" id="GO:0005737">
    <property type="term" value="C:cytoplasm"/>
    <property type="evidence" value="ECO:0007669"/>
    <property type="project" value="UniProtKB-SubCell"/>
</dbReference>
<feature type="domain" description="C2" evidence="12">
    <location>
        <begin position="1"/>
        <end position="115"/>
    </location>
</feature>
<evidence type="ECO:0000256" key="6">
    <source>
        <dbReference type="ARBA" id="ARBA00022490"/>
    </source>
</evidence>
<dbReference type="Pfam" id="PF07002">
    <property type="entry name" value="Copine"/>
    <property type="match status" value="1"/>
</dbReference>
<evidence type="ECO:0000313" key="14">
    <source>
        <dbReference type="Proteomes" id="UP000694388"/>
    </source>
</evidence>
<comment type="similarity">
    <text evidence="4">Belongs to the copine family.</text>
</comment>
<dbReference type="InterPro" id="IPR045052">
    <property type="entry name" value="Copine"/>
</dbReference>
<sequence length="525" mass="58416">MEGLPGGRRVFLTVSCRNLLDRDLLSKSDPFCVLYLHNGTHWVEECRTEVLRNTLFPLFARRLPVEYHFEEAQQLRFAVFDHGEPGTGHSAHDLIGELCSTLGQVRWFTEPPVKLADGAFGYRPNLIIICQQITAEKITDNRRVTLSLAAHHLDKMDLFGKSDPYLELYKEAGHSKWVLVHRTEVVKSSLDPVWEAFTIPLQLLCNGDMNKPIKGICYDWDKRGSPDLIGEFVTNLEQISQVEFECLNSKKKQRRLRYRNSGVVVCQCCKVGIDFTASNGDPRDPGSLHHLSPNGTNDYLEALRAVGHIIQDYDADKLFPALGFGARLPPEWKVMSELLSPDNIHAKFTVIIQLSCLVTTGIEGIVEAYRFSLQNVRLCGPTNFAPIINRVGELALESSEEPTASAYFVLLLLTDGVLADAGPTRTAVVRAARLPLSIIVVGLGAADFSTMEELDGDEDGLTAPSGERASRDIVQFVPFRNFYNAPKAELAKSILAELPEQVVSYFRQRNLAPHLASGLQQNAAT</sequence>
<dbReference type="SMART" id="SM00327">
    <property type="entry name" value="VWA"/>
    <property type="match status" value="1"/>
</dbReference>
<dbReference type="InterPro" id="IPR037768">
    <property type="entry name" value="C2B_Copine"/>
</dbReference>
<dbReference type="SUPFAM" id="SSF49562">
    <property type="entry name" value="C2 domain (Calcium/lipid-binding domain, CaLB)"/>
    <property type="match status" value="2"/>
</dbReference>
<dbReference type="PROSITE" id="PS50004">
    <property type="entry name" value="C2"/>
    <property type="match status" value="2"/>
</dbReference>
<dbReference type="GO" id="GO:0005886">
    <property type="term" value="C:plasma membrane"/>
    <property type="evidence" value="ECO:0007669"/>
    <property type="project" value="UniProtKB-SubCell"/>
</dbReference>
<evidence type="ECO:0000256" key="5">
    <source>
        <dbReference type="ARBA" id="ARBA00022475"/>
    </source>
</evidence>
<proteinExistence type="inferred from homology"/>
<dbReference type="InterPro" id="IPR000008">
    <property type="entry name" value="C2_dom"/>
</dbReference>
<protein>
    <submittedName>
        <fullName evidence="13">Copine II</fullName>
    </submittedName>
</protein>
<dbReference type="SMART" id="SM00239">
    <property type="entry name" value="C2"/>
    <property type="match status" value="2"/>
</dbReference>
<reference evidence="13" key="1">
    <citation type="submission" date="2025-08" db="UniProtKB">
        <authorList>
            <consortium name="Ensembl"/>
        </authorList>
    </citation>
    <scope>IDENTIFICATION</scope>
</reference>
<keyword evidence="10" id="KW-0472">Membrane</keyword>
<accession>A0A8C4R4X9</accession>
<dbReference type="InterPro" id="IPR002035">
    <property type="entry name" value="VWF_A"/>
</dbReference>
<keyword evidence="14" id="KW-1185">Reference proteome</keyword>
<dbReference type="PANTHER" id="PTHR10857">
    <property type="entry name" value="COPINE"/>
    <property type="match status" value="1"/>
</dbReference>
<evidence type="ECO:0000256" key="1">
    <source>
        <dbReference type="ARBA" id="ARBA00004123"/>
    </source>
</evidence>
<dbReference type="InterPro" id="IPR035892">
    <property type="entry name" value="C2_domain_sf"/>
</dbReference>
<evidence type="ECO:0000256" key="11">
    <source>
        <dbReference type="ARBA" id="ARBA00023242"/>
    </source>
</evidence>
<evidence type="ECO:0000256" key="7">
    <source>
        <dbReference type="ARBA" id="ARBA00022723"/>
    </source>
</evidence>
<evidence type="ECO:0000256" key="4">
    <source>
        <dbReference type="ARBA" id="ARBA00009048"/>
    </source>
</evidence>
<dbReference type="Proteomes" id="UP000694388">
    <property type="component" value="Unplaced"/>
</dbReference>
<dbReference type="CDD" id="cd04048">
    <property type="entry name" value="C2A_Copine"/>
    <property type="match status" value="1"/>
</dbReference>
<dbReference type="GO" id="GO:0005544">
    <property type="term" value="F:calcium-dependent phospholipid binding"/>
    <property type="evidence" value="ECO:0007669"/>
    <property type="project" value="InterPro"/>
</dbReference>
<feature type="domain" description="C2" evidence="12">
    <location>
        <begin position="123"/>
        <end position="249"/>
    </location>
</feature>
<dbReference type="CDD" id="cd04047">
    <property type="entry name" value="C2B_Copine"/>
    <property type="match status" value="1"/>
</dbReference>
<dbReference type="GeneTree" id="ENSGT00940000157653"/>
<name>A0A8C4R4X9_EPTBU</name>
<evidence type="ECO:0000256" key="9">
    <source>
        <dbReference type="ARBA" id="ARBA00022837"/>
    </source>
</evidence>
<evidence type="ECO:0000313" key="13">
    <source>
        <dbReference type="Ensembl" id="ENSEBUP00000023685.1"/>
    </source>
</evidence>
<dbReference type="FunFam" id="2.60.40.150:FF:000042">
    <property type="entry name" value="Copine 3"/>
    <property type="match status" value="1"/>
</dbReference>
<evidence type="ECO:0000256" key="8">
    <source>
        <dbReference type="ARBA" id="ARBA00022737"/>
    </source>
</evidence>
<keyword evidence="9" id="KW-0106">Calcium</keyword>
<organism evidence="13 14">
    <name type="scientific">Eptatretus burgeri</name>
    <name type="common">Inshore hagfish</name>
    <dbReference type="NCBI Taxonomy" id="7764"/>
    <lineage>
        <taxon>Eukaryota</taxon>
        <taxon>Metazoa</taxon>
        <taxon>Chordata</taxon>
        <taxon>Craniata</taxon>
        <taxon>Vertebrata</taxon>
        <taxon>Cyclostomata</taxon>
        <taxon>Myxini</taxon>
        <taxon>Myxiniformes</taxon>
        <taxon>Myxinidae</taxon>
        <taxon>Eptatretinae</taxon>
        <taxon>Eptatretus</taxon>
    </lineage>
</organism>
<dbReference type="GO" id="GO:0046872">
    <property type="term" value="F:metal ion binding"/>
    <property type="evidence" value="ECO:0007669"/>
    <property type="project" value="UniProtKB-KW"/>
</dbReference>
<dbReference type="InterPro" id="IPR036465">
    <property type="entry name" value="vWFA_dom_sf"/>
</dbReference>
<dbReference type="Gene3D" id="2.60.40.150">
    <property type="entry name" value="C2 domain"/>
    <property type="match status" value="2"/>
</dbReference>
<evidence type="ECO:0000256" key="2">
    <source>
        <dbReference type="ARBA" id="ARBA00004236"/>
    </source>
</evidence>
<keyword evidence="11" id="KW-0539">Nucleus</keyword>
<dbReference type="AlphaFoldDB" id="A0A8C4R4X9"/>
<keyword evidence="5" id="KW-1003">Cell membrane</keyword>
<reference evidence="13" key="2">
    <citation type="submission" date="2025-09" db="UniProtKB">
        <authorList>
            <consortium name="Ensembl"/>
        </authorList>
    </citation>
    <scope>IDENTIFICATION</scope>
</reference>
<comment type="subcellular location">
    <subcellularLocation>
        <location evidence="2">Cell membrane</location>
    </subcellularLocation>
    <subcellularLocation>
        <location evidence="3">Cytoplasm</location>
    </subcellularLocation>
    <subcellularLocation>
        <location evidence="1">Nucleus</location>
    </subcellularLocation>
</comment>
<dbReference type="InterPro" id="IPR010734">
    <property type="entry name" value="Copine_C"/>
</dbReference>
<evidence type="ECO:0000256" key="10">
    <source>
        <dbReference type="ARBA" id="ARBA00023136"/>
    </source>
</evidence>
<dbReference type="GO" id="GO:0071277">
    <property type="term" value="P:cellular response to calcium ion"/>
    <property type="evidence" value="ECO:0007669"/>
    <property type="project" value="TreeGrafter"/>
</dbReference>
<keyword evidence="7" id="KW-0479">Metal-binding</keyword>
<dbReference type="Ensembl" id="ENSEBUT00000024261.1">
    <property type="protein sequence ID" value="ENSEBUP00000023685.1"/>
    <property type="gene ID" value="ENSEBUG00000014591.1"/>
</dbReference>
<evidence type="ECO:0000259" key="12">
    <source>
        <dbReference type="PROSITE" id="PS50004"/>
    </source>
</evidence>
<evidence type="ECO:0000256" key="3">
    <source>
        <dbReference type="ARBA" id="ARBA00004496"/>
    </source>
</evidence>
<dbReference type="SUPFAM" id="SSF53300">
    <property type="entry name" value="vWA-like"/>
    <property type="match status" value="1"/>
</dbReference>
<dbReference type="Pfam" id="PF00168">
    <property type="entry name" value="C2"/>
    <property type="match status" value="2"/>
</dbReference>
<dbReference type="GO" id="GO:0005634">
    <property type="term" value="C:nucleus"/>
    <property type="evidence" value="ECO:0007669"/>
    <property type="project" value="UniProtKB-SubCell"/>
</dbReference>
<keyword evidence="8" id="KW-0677">Repeat</keyword>
<dbReference type="PANTHER" id="PTHR10857:SF3">
    <property type="entry name" value="COPINE-2"/>
    <property type="match status" value="1"/>
</dbReference>